<dbReference type="AlphaFoldDB" id="A0A378IH98"/>
<gene>
    <name evidence="1" type="ORF">Lcin_1596</name>
    <name evidence="2" type="ORF">NCTC12438_00894</name>
</gene>
<reference evidence="2 4" key="2">
    <citation type="submission" date="2018-06" db="EMBL/GenBank/DDBJ databases">
        <authorList>
            <consortium name="Pathogen Informatics"/>
            <person name="Doyle S."/>
        </authorList>
    </citation>
    <scope>NUCLEOTIDE SEQUENCE [LARGE SCALE GENOMIC DNA]</scope>
    <source>
        <strain evidence="2 4">NCTC12438</strain>
    </source>
</reference>
<protein>
    <submittedName>
        <fullName evidence="2">Uncharacterized protein</fullName>
    </submittedName>
</protein>
<reference evidence="1 3" key="1">
    <citation type="submission" date="2015-11" db="EMBL/GenBank/DDBJ databases">
        <title>Genomic analysis of 38 Legionella species identifies large and diverse effector repertoires.</title>
        <authorList>
            <person name="Burstein D."/>
            <person name="Amaro F."/>
            <person name="Zusman T."/>
            <person name="Lifshitz Z."/>
            <person name="Cohen O."/>
            <person name="Gilbert J.A."/>
            <person name="Pupko T."/>
            <person name="Shuman H.A."/>
            <person name="Segal G."/>
        </authorList>
    </citation>
    <scope>NUCLEOTIDE SEQUENCE [LARGE SCALE GENOMIC DNA]</scope>
    <source>
        <strain evidence="1 3">CDC#72-OH-14</strain>
    </source>
</reference>
<evidence type="ECO:0000313" key="2">
    <source>
        <dbReference type="EMBL" id="STX34300.1"/>
    </source>
</evidence>
<dbReference type="Proteomes" id="UP000255316">
    <property type="component" value="Unassembled WGS sequence"/>
</dbReference>
<keyword evidence="3" id="KW-1185">Reference proteome</keyword>
<evidence type="ECO:0000313" key="1">
    <source>
        <dbReference type="EMBL" id="KTC87237.1"/>
    </source>
</evidence>
<name>A0A378IH98_9GAMM</name>
<proteinExistence type="predicted"/>
<dbReference type="STRING" id="28085.Lcin_1596"/>
<accession>A0A378IH98</accession>
<dbReference type="EMBL" id="UGNX01000001">
    <property type="protein sequence ID" value="STX34300.1"/>
    <property type="molecule type" value="Genomic_DNA"/>
</dbReference>
<dbReference type="OrthoDB" id="5648679at2"/>
<dbReference type="RefSeq" id="WP_058464780.1">
    <property type="nucleotide sequence ID" value="NZ_CAAAHQ010000066.1"/>
</dbReference>
<dbReference type="EMBL" id="LNXX01000020">
    <property type="protein sequence ID" value="KTC87237.1"/>
    <property type="molecule type" value="Genomic_DNA"/>
</dbReference>
<evidence type="ECO:0000313" key="4">
    <source>
        <dbReference type="Proteomes" id="UP000255316"/>
    </source>
</evidence>
<sequence length="260" mass="30009">MRTVKALKNQKECAIISLTPKRKLLPQLKDISEDLLSLPEEKINKLLNDRLLKRHTVPVCIPLLKTPQDLYLFIKNNSEILFDFMLTTWPFPIKQWGFSANGIDLIDDYIDIQYFPTVCKSITKPFKDTMELAVTLITPTSTFIDYIAESIASKKIIRSEEEITLIKFLVSTGIAVVTNKLEKSINQQTKEFIATLNDSKNYLSFLQDKILETLFGFYFKSKEEFPSDRSDEFLNVWFDTNTCLGLYLLTKPLSDELRVA</sequence>
<organism evidence="2 4">
    <name type="scientific">Legionella cincinnatiensis</name>
    <dbReference type="NCBI Taxonomy" id="28085"/>
    <lineage>
        <taxon>Bacteria</taxon>
        <taxon>Pseudomonadati</taxon>
        <taxon>Pseudomonadota</taxon>
        <taxon>Gammaproteobacteria</taxon>
        <taxon>Legionellales</taxon>
        <taxon>Legionellaceae</taxon>
        <taxon>Legionella</taxon>
    </lineage>
</organism>
<dbReference type="Proteomes" id="UP000054854">
    <property type="component" value="Unassembled WGS sequence"/>
</dbReference>
<evidence type="ECO:0000313" key="3">
    <source>
        <dbReference type="Proteomes" id="UP000054854"/>
    </source>
</evidence>